<comment type="caution">
    <text evidence="1">The sequence shown here is derived from an EMBL/GenBank/DDBJ whole genome shotgun (WGS) entry which is preliminary data.</text>
</comment>
<sequence length="69" mass="7240">MNALDEQHAEAIKQALLAITPSGQNGFEGFLGIVLGAVTGQTFRLAKSGVASTKNMENLLGRRNTTALP</sequence>
<dbReference type="Proteomes" id="UP000238196">
    <property type="component" value="Unassembled WGS sequence"/>
</dbReference>
<dbReference type="EMBL" id="PRLP01000013">
    <property type="protein sequence ID" value="PPC78575.1"/>
    <property type="molecule type" value="Genomic_DNA"/>
</dbReference>
<accession>A0A2S5KV59</accession>
<evidence type="ECO:0000313" key="2">
    <source>
        <dbReference type="Proteomes" id="UP000238196"/>
    </source>
</evidence>
<evidence type="ECO:0000313" key="1">
    <source>
        <dbReference type="EMBL" id="PPC78575.1"/>
    </source>
</evidence>
<gene>
    <name evidence="1" type="ORF">C4K68_04555</name>
</gene>
<reference evidence="1 2" key="1">
    <citation type="submission" date="2018-02" db="EMBL/GenBank/DDBJ databases">
        <title>novel marine gammaproteobacteria from coastal saline agro ecosystem.</title>
        <authorList>
            <person name="Krishnan R."/>
            <person name="Ramesh Kumar N."/>
        </authorList>
    </citation>
    <scope>NUCLEOTIDE SEQUENCE [LARGE SCALE GENOMIC DNA]</scope>
    <source>
        <strain evidence="1 2">228</strain>
    </source>
</reference>
<organism evidence="1 2">
    <name type="scientific">Proteobacteria bacterium 228</name>
    <dbReference type="NCBI Taxonomy" id="2083153"/>
    <lineage>
        <taxon>Bacteria</taxon>
        <taxon>Pseudomonadati</taxon>
        <taxon>Pseudomonadota</taxon>
    </lineage>
</organism>
<proteinExistence type="predicted"/>
<dbReference type="AlphaFoldDB" id="A0A2S5KV59"/>
<name>A0A2S5KV59_9PROT</name>
<protein>
    <submittedName>
        <fullName evidence="1">Uncharacterized protein</fullName>
    </submittedName>
</protein>